<proteinExistence type="predicted"/>
<dbReference type="AlphaFoldDB" id="A0A5R8LR67"/>
<sequence length="134" mass="15921">MRIKFISLITIIISGLISCENSNQKEFFDKIVYDEYYSKYQGLVIKKYIDKQNRGRPIIVVRNENFGNEKKDFIFQSTRIFDFIEVGDTISKNRESLFVTIKRTDLDTVIKLDFGNIKGKEKYYSENEYLMINK</sequence>
<dbReference type="EMBL" id="VBUK01000020">
    <property type="protein sequence ID" value="TLF39756.1"/>
    <property type="molecule type" value="Genomic_DNA"/>
</dbReference>
<evidence type="ECO:0000313" key="1">
    <source>
        <dbReference type="EMBL" id="TLF39756.1"/>
    </source>
</evidence>
<keyword evidence="2" id="KW-1185">Reference proteome</keyword>
<dbReference type="Proteomes" id="UP000308382">
    <property type="component" value="Unassembled WGS sequence"/>
</dbReference>
<protein>
    <submittedName>
        <fullName evidence="1">Uncharacterized protein</fullName>
    </submittedName>
</protein>
<evidence type="ECO:0000313" key="2">
    <source>
        <dbReference type="Proteomes" id="UP000308382"/>
    </source>
</evidence>
<reference evidence="1 2" key="1">
    <citation type="journal article" date="2017" name="Int. J. Syst. Evol. Microbiol.">
        <title>Maripseudobacter aurantiacus gen. nov., sp. nov., a novel member of the family Flavobacteriaceae isolated from a sedimentation basin.</title>
        <authorList>
            <person name="Chen C."/>
            <person name="Su Y."/>
            <person name="Tao T."/>
            <person name="Fu G."/>
            <person name="Zhang C."/>
            <person name="Sun C."/>
            <person name="Zhang X."/>
            <person name="Wu M."/>
        </authorList>
    </citation>
    <scope>NUCLEOTIDE SEQUENCE [LARGE SCALE GENOMIC DNA]</scope>
    <source>
        <strain evidence="2">CDA4</strain>
    </source>
</reference>
<organism evidence="1 2">
    <name type="scientific">Maribacter aurantiacus</name>
    <dbReference type="NCBI Taxonomy" id="1882343"/>
    <lineage>
        <taxon>Bacteria</taxon>
        <taxon>Pseudomonadati</taxon>
        <taxon>Bacteroidota</taxon>
        <taxon>Flavobacteriia</taxon>
        <taxon>Flavobacteriales</taxon>
        <taxon>Flavobacteriaceae</taxon>
        <taxon>Maribacter</taxon>
    </lineage>
</organism>
<accession>A0A5R8LR67</accession>
<gene>
    <name evidence="1" type="ORF">FEK29_17760</name>
</gene>
<comment type="caution">
    <text evidence="1">The sequence shown here is derived from an EMBL/GenBank/DDBJ whole genome shotgun (WGS) entry which is preliminary data.</text>
</comment>
<name>A0A5R8LR67_9FLAO</name>
<dbReference type="PROSITE" id="PS51257">
    <property type="entry name" value="PROKAR_LIPOPROTEIN"/>
    <property type="match status" value="1"/>
</dbReference>
<dbReference type="OrthoDB" id="1356856at2"/>
<dbReference type="RefSeq" id="WP_138259778.1">
    <property type="nucleotide sequence ID" value="NZ_VBUK01000020.1"/>
</dbReference>